<dbReference type="EMBL" id="JBBNAG010000009">
    <property type="protein sequence ID" value="KAK9104810.1"/>
    <property type="molecule type" value="Genomic_DNA"/>
</dbReference>
<evidence type="ECO:0000313" key="2">
    <source>
        <dbReference type="EMBL" id="KAK9104810.1"/>
    </source>
</evidence>
<keyword evidence="3" id="KW-1185">Reference proteome</keyword>
<evidence type="ECO:0000313" key="3">
    <source>
        <dbReference type="Proteomes" id="UP001419268"/>
    </source>
</evidence>
<feature type="chain" id="PRO_5042884888" evidence="1">
    <location>
        <begin position="19"/>
        <end position="106"/>
    </location>
</feature>
<sequence length="106" mass="11862">MFCVCALYCVDLVSVCLHHTLPHYNMGDVKLLVDVWDLVIHHPSPNLNQREDELDDIQLLSKHLLNQYQGEKFNATVEHHRGQLPPQRELESVGVVGGCTGGTFGA</sequence>
<proteinExistence type="predicted"/>
<keyword evidence="1" id="KW-0732">Signal</keyword>
<dbReference type="Proteomes" id="UP001419268">
    <property type="component" value="Unassembled WGS sequence"/>
</dbReference>
<organism evidence="2 3">
    <name type="scientific">Stephania cephalantha</name>
    <dbReference type="NCBI Taxonomy" id="152367"/>
    <lineage>
        <taxon>Eukaryota</taxon>
        <taxon>Viridiplantae</taxon>
        <taxon>Streptophyta</taxon>
        <taxon>Embryophyta</taxon>
        <taxon>Tracheophyta</taxon>
        <taxon>Spermatophyta</taxon>
        <taxon>Magnoliopsida</taxon>
        <taxon>Ranunculales</taxon>
        <taxon>Menispermaceae</taxon>
        <taxon>Menispermoideae</taxon>
        <taxon>Cissampelideae</taxon>
        <taxon>Stephania</taxon>
    </lineage>
</organism>
<evidence type="ECO:0000256" key="1">
    <source>
        <dbReference type="SAM" id="SignalP"/>
    </source>
</evidence>
<gene>
    <name evidence="2" type="ORF">Scep_021654</name>
</gene>
<accession>A0AAP0F6E9</accession>
<protein>
    <submittedName>
        <fullName evidence="2">Uncharacterized protein</fullName>
    </submittedName>
</protein>
<name>A0AAP0F6E9_9MAGN</name>
<reference evidence="2 3" key="1">
    <citation type="submission" date="2024-01" db="EMBL/GenBank/DDBJ databases">
        <title>Genome assemblies of Stephania.</title>
        <authorList>
            <person name="Yang L."/>
        </authorList>
    </citation>
    <scope>NUCLEOTIDE SEQUENCE [LARGE SCALE GENOMIC DNA]</scope>
    <source>
        <strain evidence="2">JXDWG</strain>
        <tissue evidence="2">Leaf</tissue>
    </source>
</reference>
<comment type="caution">
    <text evidence="2">The sequence shown here is derived from an EMBL/GenBank/DDBJ whole genome shotgun (WGS) entry which is preliminary data.</text>
</comment>
<dbReference type="AlphaFoldDB" id="A0AAP0F6E9"/>
<feature type="signal peptide" evidence="1">
    <location>
        <begin position="1"/>
        <end position="18"/>
    </location>
</feature>